<dbReference type="InterPro" id="IPR008928">
    <property type="entry name" value="6-hairpin_glycosidase_sf"/>
</dbReference>
<sequence length="744" mass="82881">MKISEVVAIACGCLISISVSGQDWLPVKRDNQVKLRLLDCKYDKAKLLKSQVIGSNSDNWEVKQTVETIKDGEESIYRFTFKAKRTMDNVGVAVAFDEYDWNSDNFVMIPAVVYNGNRQRIVNREYATGLDKSDYFRKDLALTSNPIPQLSPEFGAKSRIEVNVSNTATPMIAYLNRNIGKGTFLFTDQGISWKEEVKDHALIIEESLDRRVASFIISAPGVREKKPEFIGFSESPDRGVSVTAGEEITIRVTKINFQSQDVATLYNRFMRERKAHVTAEKPRNLMPMSEVLLKMAKNIDERYYVGDGVAFYCPENANWMSYGWVGGLMNTYPMLAQGDKEHLEKVKNTFDFALPQGKGKSGYYYDVLGADGKVINRDAAKWIPGIGLTRKNADILYWMIKQFMLLEKQGRSNAISDEWKTNIRQLADAFVKTWKEEGTWGNYFAIESGKVAAYNTTGGAMAVGGLALASLYFNVPEYLEVAHLAAKDYYDGFALVGFTSGACGDILQNADSETAIALTSSLMTMYEVTGEEKYLDQTKQLADYTASWTVSFPYRLPKNTALAKLGANLTGAIWASTQNKHGAPGFCTQSGDVLFKLYRKTQDTLYADFIRDVIHAHAEGIQPNGKITERLTYCDADSRGSRGDGGQTGWNETNGALMALEIPGIYIRKDLGTAYTFDHVVVKEIKKTKVGMTLTIFNPTAFDATVTLLTEDKQQASTPLGENAFLDWKNRVTIKAGKSATVKI</sequence>
<evidence type="ECO:0000313" key="1">
    <source>
        <dbReference type="EMBL" id="MEN5376252.1"/>
    </source>
</evidence>
<name>A0ABV0BSA6_9SPHI</name>
<dbReference type="Proteomes" id="UP001409291">
    <property type="component" value="Unassembled WGS sequence"/>
</dbReference>
<comment type="caution">
    <text evidence="1">The sequence shown here is derived from an EMBL/GenBank/DDBJ whole genome shotgun (WGS) entry which is preliminary data.</text>
</comment>
<reference evidence="1 2" key="1">
    <citation type="submission" date="2024-04" db="EMBL/GenBank/DDBJ databases">
        <title>WGS of bacteria from Torrens River.</title>
        <authorList>
            <person name="Wyrsch E.R."/>
            <person name="Drigo B."/>
        </authorList>
    </citation>
    <scope>NUCLEOTIDE SEQUENCE [LARGE SCALE GENOMIC DNA]</scope>
    <source>
        <strain evidence="1 2">TWI391</strain>
    </source>
</reference>
<dbReference type="EMBL" id="JBDJNQ010000001">
    <property type="protein sequence ID" value="MEN5376252.1"/>
    <property type="molecule type" value="Genomic_DNA"/>
</dbReference>
<proteinExistence type="predicted"/>
<keyword evidence="2" id="KW-1185">Reference proteome</keyword>
<evidence type="ECO:0000313" key="2">
    <source>
        <dbReference type="Proteomes" id="UP001409291"/>
    </source>
</evidence>
<dbReference type="RefSeq" id="WP_346580567.1">
    <property type="nucleotide sequence ID" value="NZ_JBDJLH010000001.1"/>
</dbReference>
<gene>
    <name evidence="1" type="ORF">ABE541_03165</name>
</gene>
<protein>
    <submittedName>
        <fullName evidence="1">Uncharacterized protein</fullName>
    </submittedName>
</protein>
<organism evidence="1 2">
    <name type="scientific">Sphingobacterium kitahiroshimense</name>
    <dbReference type="NCBI Taxonomy" id="470446"/>
    <lineage>
        <taxon>Bacteria</taxon>
        <taxon>Pseudomonadati</taxon>
        <taxon>Bacteroidota</taxon>
        <taxon>Sphingobacteriia</taxon>
        <taxon>Sphingobacteriales</taxon>
        <taxon>Sphingobacteriaceae</taxon>
        <taxon>Sphingobacterium</taxon>
    </lineage>
</organism>
<dbReference type="SUPFAM" id="SSF48208">
    <property type="entry name" value="Six-hairpin glycosidases"/>
    <property type="match status" value="1"/>
</dbReference>
<accession>A0ABV0BSA6</accession>